<dbReference type="GO" id="GO:0005524">
    <property type="term" value="F:ATP binding"/>
    <property type="evidence" value="ECO:0007669"/>
    <property type="project" value="UniProtKB-KW"/>
</dbReference>
<dbReference type="SUPFAM" id="SSF52540">
    <property type="entry name" value="P-loop containing nucleoside triphosphate hydrolases"/>
    <property type="match status" value="1"/>
</dbReference>
<dbReference type="PROSITE" id="PS50893">
    <property type="entry name" value="ABC_TRANSPORTER_2"/>
    <property type="match status" value="1"/>
</dbReference>
<keyword evidence="3 5" id="KW-0067">ATP-binding</keyword>
<dbReference type="InterPro" id="IPR003593">
    <property type="entry name" value="AAA+_ATPase"/>
</dbReference>
<evidence type="ECO:0000313" key="5">
    <source>
        <dbReference type="EMBL" id="MUG43978.1"/>
    </source>
</evidence>
<dbReference type="PANTHER" id="PTHR42734:SF4">
    <property type="entry name" value="HIGH-AFFINITY ZINC UPTAKE SYSTEM ATP-BINDING PROTEIN ZNUC"/>
    <property type="match status" value="1"/>
</dbReference>
<sequence>MILSSMRNVVFGYGDTPVLIGISVDIHQGEFVGITGPNGAAKTTLLKLLLGLLKPWSGSVHIHTEALERERLSIGYVPQNVASFNSGFPSRVLELVRSGCYSRLGLFKRFAAGQHEIVEQSLKQVGMWEYRHRKVGELSGGQKQRICIARALAGQPNVLVLDEPTAGMDQQGRLGFYQLMRHYVTSHNMTVIMVTHELQESGKYLDRIISLEQRESEGWQCLTTSSCSVRFGPDLCLE</sequence>
<dbReference type="EMBL" id="WNZW01000001">
    <property type="protein sequence ID" value="MUG43978.1"/>
    <property type="molecule type" value="Genomic_DNA"/>
</dbReference>
<keyword evidence="1" id="KW-0813">Transport</keyword>
<dbReference type="RefSeq" id="WP_155609405.1">
    <property type="nucleotide sequence ID" value="NZ_WNZW01000001.1"/>
</dbReference>
<name>A0A7X3CL50_9BACL</name>
<dbReference type="OrthoDB" id="9806726at2"/>
<gene>
    <name evidence="5" type="ORF">GNP95_03020</name>
</gene>
<accession>A0A7X3CL50</accession>
<feature type="domain" description="ABC transporter" evidence="4">
    <location>
        <begin position="4"/>
        <end position="238"/>
    </location>
</feature>
<evidence type="ECO:0000313" key="6">
    <source>
        <dbReference type="Proteomes" id="UP000447876"/>
    </source>
</evidence>
<organism evidence="5 6">
    <name type="scientific">Paenibacillus woosongensis</name>
    <dbReference type="NCBI Taxonomy" id="307580"/>
    <lineage>
        <taxon>Bacteria</taxon>
        <taxon>Bacillati</taxon>
        <taxon>Bacillota</taxon>
        <taxon>Bacilli</taxon>
        <taxon>Bacillales</taxon>
        <taxon>Paenibacillaceae</taxon>
        <taxon>Paenibacillus</taxon>
    </lineage>
</organism>
<dbReference type="Proteomes" id="UP000447876">
    <property type="component" value="Unassembled WGS sequence"/>
</dbReference>
<dbReference type="InterPro" id="IPR003439">
    <property type="entry name" value="ABC_transporter-like_ATP-bd"/>
</dbReference>
<evidence type="ECO:0000256" key="3">
    <source>
        <dbReference type="ARBA" id="ARBA00022840"/>
    </source>
</evidence>
<dbReference type="Gene3D" id="3.40.50.300">
    <property type="entry name" value="P-loop containing nucleotide triphosphate hydrolases"/>
    <property type="match status" value="1"/>
</dbReference>
<dbReference type="Pfam" id="PF00005">
    <property type="entry name" value="ABC_tran"/>
    <property type="match status" value="1"/>
</dbReference>
<protein>
    <submittedName>
        <fullName evidence="5">ATP-binding cassette domain-containing protein</fullName>
    </submittedName>
</protein>
<keyword evidence="2" id="KW-0547">Nucleotide-binding</keyword>
<dbReference type="InterPro" id="IPR027417">
    <property type="entry name" value="P-loop_NTPase"/>
</dbReference>
<dbReference type="SMART" id="SM00382">
    <property type="entry name" value="AAA"/>
    <property type="match status" value="1"/>
</dbReference>
<proteinExistence type="predicted"/>
<dbReference type="PROSITE" id="PS00211">
    <property type="entry name" value="ABC_TRANSPORTER_1"/>
    <property type="match status" value="1"/>
</dbReference>
<evidence type="ECO:0000256" key="1">
    <source>
        <dbReference type="ARBA" id="ARBA00022448"/>
    </source>
</evidence>
<dbReference type="PANTHER" id="PTHR42734">
    <property type="entry name" value="METAL TRANSPORT SYSTEM ATP-BINDING PROTEIN TM_0124-RELATED"/>
    <property type="match status" value="1"/>
</dbReference>
<dbReference type="GO" id="GO:0016887">
    <property type="term" value="F:ATP hydrolysis activity"/>
    <property type="evidence" value="ECO:0007669"/>
    <property type="project" value="InterPro"/>
</dbReference>
<dbReference type="InterPro" id="IPR050153">
    <property type="entry name" value="Metal_Ion_Import_ABC"/>
</dbReference>
<evidence type="ECO:0000256" key="2">
    <source>
        <dbReference type="ARBA" id="ARBA00022741"/>
    </source>
</evidence>
<reference evidence="5 6" key="1">
    <citation type="submission" date="2019-11" db="EMBL/GenBank/DDBJ databases">
        <title>Draft genome sequences of five Paenibacillus species of dairy origin.</title>
        <authorList>
            <person name="Olajide A.M."/>
            <person name="Chen S."/>
            <person name="Lapointe G."/>
        </authorList>
    </citation>
    <scope>NUCLEOTIDE SEQUENCE [LARGE SCALE GENOMIC DNA]</scope>
    <source>
        <strain evidence="5 6">12CR55</strain>
    </source>
</reference>
<evidence type="ECO:0000259" key="4">
    <source>
        <dbReference type="PROSITE" id="PS50893"/>
    </source>
</evidence>
<dbReference type="AlphaFoldDB" id="A0A7X3CL50"/>
<comment type="caution">
    <text evidence="5">The sequence shown here is derived from an EMBL/GenBank/DDBJ whole genome shotgun (WGS) entry which is preliminary data.</text>
</comment>
<dbReference type="InterPro" id="IPR017871">
    <property type="entry name" value="ABC_transporter-like_CS"/>
</dbReference>